<dbReference type="Proteomes" id="UP000246352">
    <property type="component" value="Unassembled WGS sequence"/>
</dbReference>
<dbReference type="RefSeq" id="WP_146215569.1">
    <property type="nucleotide sequence ID" value="NZ_QGTR01000002.1"/>
</dbReference>
<organism evidence="1 2">
    <name type="scientific">Hoeflea marina</name>
    <dbReference type="NCBI Taxonomy" id="274592"/>
    <lineage>
        <taxon>Bacteria</taxon>
        <taxon>Pseudomonadati</taxon>
        <taxon>Pseudomonadota</taxon>
        <taxon>Alphaproteobacteria</taxon>
        <taxon>Hyphomicrobiales</taxon>
        <taxon>Rhizobiaceae</taxon>
        <taxon>Hoeflea</taxon>
    </lineage>
</organism>
<dbReference type="InterPro" id="IPR011008">
    <property type="entry name" value="Dimeric_a/b-barrel"/>
</dbReference>
<name>A0A317PSH2_9HYPH</name>
<accession>A0A317PSH2</accession>
<evidence type="ECO:0000313" key="2">
    <source>
        <dbReference type="Proteomes" id="UP000246352"/>
    </source>
</evidence>
<dbReference type="OrthoDB" id="4476670at2"/>
<evidence type="ECO:0008006" key="3">
    <source>
        <dbReference type="Google" id="ProtNLM"/>
    </source>
</evidence>
<dbReference type="AlphaFoldDB" id="A0A317PSH2"/>
<gene>
    <name evidence="1" type="ORF">DFR52_102508</name>
</gene>
<keyword evidence="2" id="KW-1185">Reference proteome</keyword>
<dbReference type="Gene3D" id="3.30.70.100">
    <property type="match status" value="1"/>
</dbReference>
<sequence>MPESTLADPVPADTAGPVLRIDRFDVPAAARDAFLDRVGRTHAVLRAQPGFVLDRIVERPLGEGASRVITIVEWSGPEAVGGAVEAVKRMHAGDGFSAAGFIAASGIIADIGLYRPAA</sequence>
<dbReference type="SUPFAM" id="SSF54909">
    <property type="entry name" value="Dimeric alpha+beta barrel"/>
    <property type="match status" value="1"/>
</dbReference>
<dbReference type="EMBL" id="QGTR01000002">
    <property type="protein sequence ID" value="PWW01844.1"/>
    <property type="molecule type" value="Genomic_DNA"/>
</dbReference>
<reference evidence="1 2" key="1">
    <citation type="submission" date="2018-05" db="EMBL/GenBank/DDBJ databases">
        <title>Genomic Encyclopedia of Type Strains, Phase IV (KMG-IV): sequencing the most valuable type-strain genomes for metagenomic binning, comparative biology and taxonomic classification.</title>
        <authorList>
            <person name="Goeker M."/>
        </authorList>
    </citation>
    <scope>NUCLEOTIDE SEQUENCE [LARGE SCALE GENOMIC DNA]</scope>
    <source>
        <strain evidence="1 2">DSM 16791</strain>
    </source>
</reference>
<proteinExistence type="predicted"/>
<protein>
    <recommendedName>
        <fullName evidence="3">Antibiotic biosynthesis monooxygenase</fullName>
    </recommendedName>
</protein>
<evidence type="ECO:0000313" key="1">
    <source>
        <dbReference type="EMBL" id="PWW01844.1"/>
    </source>
</evidence>
<comment type="caution">
    <text evidence="1">The sequence shown here is derived from an EMBL/GenBank/DDBJ whole genome shotgun (WGS) entry which is preliminary data.</text>
</comment>